<protein>
    <recommendedName>
        <fullName evidence="1">Enoyl reductase (ER) domain-containing protein</fullName>
    </recommendedName>
</protein>
<dbReference type="SUPFAM" id="SSF50129">
    <property type="entry name" value="GroES-like"/>
    <property type="match status" value="1"/>
</dbReference>
<dbReference type="Pfam" id="PF08240">
    <property type="entry name" value="ADH_N"/>
    <property type="match status" value="1"/>
</dbReference>
<dbReference type="SMART" id="SM00829">
    <property type="entry name" value="PKS_ER"/>
    <property type="match status" value="1"/>
</dbReference>
<dbReference type="Pfam" id="PF00107">
    <property type="entry name" value="ADH_zinc_N"/>
    <property type="match status" value="1"/>
</dbReference>
<feature type="domain" description="Enoyl reductase (ER)" evidence="1">
    <location>
        <begin position="42"/>
        <end position="378"/>
    </location>
</feature>
<dbReference type="AlphaFoldDB" id="A0A7S4VFA3"/>
<dbReference type="PANTHER" id="PTHR43677">
    <property type="entry name" value="SHORT-CHAIN DEHYDROGENASE/REDUCTASE"/>
    <property type="match status" value="1"/>
</dbReference>
<dbReference type="SUPFAM" id="SSF51735">
    <property type="entry name" value="NAD(P)-binding Rossmann-fold domains"/>
    <property type="match status" value="1"/>
</dbReference>
<name>A0A7S4VFA3_9STRA</name>
<evidence type="ECO:0000259" key="1">
    <source>
        <dbReference type="SMART" id="SM00829"/>
    </source>
</evidence>
<accession>A0A7S4VFA3</accession>
<sequence length="389" mass="42416">MIRAIQCHQFSAIAPKDNNNNTSNIKNKRPLFQPRKQPLSLRQVLSLDYIPRPTLQSPDDVLIKTKYVGVQYPDALQAQGLYQVRPPLPYVPGMDATGVVIDVGHNAAKEYNIKVGDRVMTTMLDQGGNGACAEIITSPASLVYKIPNDLHLSTCANIGRNYFAAYHSLKTIGCVNNNSLVLVDGASGGVGMAAIELAKAMGAKVIAGVSTDEKTSLPKSVGADAVFTYGRTKETHKQFKENVRLAAESLGHFEGVDLVVDMVQGDLFENALISTVRPLGTICLVGFAAGQKPIRPGLLLVKEVNVVGSLWGRWALHHPVEHRQNVQEIIKFLSLSSSSPLSGKRSIQPRVDRIVGLKNFHEAFEIFEHNQGRGNTVICFDEDNVISRL</sequence>
<dbReference type="InterPro" id="IPR013154">
    <property type="entry name" value="ADH-like_N"/>
</dbReference>
<dbReference type="InterPro" id="IPR011032">
    <property type="entry name" value="GroES-like_sf"/>
</dbReference>
<dbReference type="Gene3D" id="3.90.180.10">
    <property type="entry name" value="Medium-chain alcohol dehydrogenases, catalytic domain"/>
    <property type="match status" value="1"/>
</dbReference>
<reference evidence="2" key="1">
    <citation type="submission" date="2021-01" db="EMBL/GenBank/DDBJ databases">
        <authorList>
            <person name="Corre E."/>
            <person name="Pelletier E."/>
            <person name="Niang G."/>
            <person name="Scheremetjew M."/>
            <person name="Finn R."/>
            <person name="Kale V."/>
            <person name="Holt S."/>
            <person name="Cochrane G."/>
            <person name="Meng A."/>
            <person name="Brown T."/>
            <person name="Cohen L."/>
        </authorList>
    </citation>
    <scope>NUCLEOTIDE SEQUENCE</scope>
    <source>
        <strain evidence="2">GSO104</strain>
    </source>
</reference>
<dbReference type="InterPro" id="IPR036291">
    <property type="entry name" value="NAD(P)-bd_dom_sf"/>
</dbReference>
<evidence type="ECO:0000313" key="2">
    <source>
        <dbReference type="EMBL" id="CAE4594504.1"/>
    </source>
</evidence>
<organism evidence="2">
    <name type="scientific">Ditylum brightwellii</name>
    <dbReference type="NCBI Taxonomy" id="49249"/>
    <lineage>
        <taxon>Eukaryota</taxon>
        <taxon>Sar</taxon>
        <taxon>Stramenopiles</taxon>
        <taxon>Ochrophyta</taxon>
        <taxon>Bacillariophyta</taxon>
        <taxon>Mediophyceae</taxon>
        <taxon>Lithodesmiophycidae</taxon>
        <taxon>Lithodesmiales</taxon>
        <taxon>Lithodesmiaceae</taxon>
        <taxon>Ditylum</taxon>
    </lineage>
</organism>
<dbReference type="PANTHER" id="PTHR43677:SF4">
    <property type="entry name" value="QUINONE OXIDOREDUCTASE-LIKE PROTEIN 2"/>
    <property type="match status" value="1"/>
</dbReference>
<dbReference type="Gene3D" id="3.40.50.720">
    <property type="entry name" value="NAD(P)-binding Rossmann-like Domain"/>
    <property type="match status" value="1"/>
</dbReference>
<proteinExistence type="predicted"/>
<dbReference type="InterPro" id="IPR020843">
    <property type="entry name" value="ER"/>
</dbReference>
<dbReference type="GO" id="GO:0016491">
    <property type="term" value="F:oxidoreductase activity"/>
    <property type="evidence" value="ECO:0007669"/>
    <property type="project" value="InterPro"/>
</dbReference>
<gene>
    <name evidence="2" type="ORF">DBRI00130_LOCUS8247</name>
</gene>
<dbReference type="InterPro" id="IPR051397">
    <property type="entry name" value="Zn-ADH-like_protein"/>
</dbReference>
<dbReference type="InterPro" id="IPR013149">
    <property type="entry name" value="ADH-like_C"/>
</dbReference>
<dbReference type="EMBL" id="HBNS01010210">
    <property type="protein sequence ID" value="CAE4594504.1"/>
    <property type="molecule type" value="Transcribed_RNA"/>
</dbReference>